<evidence type="ECO:0000256" key="4">
    <source>
        <dbReference type="ARBA" id="ARBA00023163"/>
    </source>
</evidence>
<dbReference type="InterPro" id="IPR009244">
    <property type="entry name" value="Mediatior_Med7"/>
</dbReference>
<dbReference type="InterPro" id="IPR037212">
    <property type="entry name" value="Med7/Med21-like"/>
</dbReference>
<comment type="subunit">
    <text evidence="6">Component of the Mediator complex.</text>
</comment>
<dbReference type="GO" id="GO:0070847">
    <property type="term" value="C:core mediator complex"/>
    <property type="evidence" value="ECO:0007669"/>
    <property type="project" value="TreeGrafter"/>
</dbReference>
<dbReference type="SUPFAM" id="SSF140718">
    <property type="entry name" value="Mediator hinge subcomplex-like"/>
    <property type="match status" value="1"/>
</dbReference>
<evidence type="ECO:0000256" key="6">
    <source>
        <dbReference type="RuleBase" id="RU364060"/>
    </source>
</evidence>
<dbReference type="Proteomes" id="UP000215335">
    <property type="component" value="Unassembled WGS sequence"/>
</dbReference>
<evidence type="ECO:0000313" key="7">
    <source>
        <dbReference type="EMBL" id="OXU24062.1"/>
    </source>
</evidence>
<comment type="subcellular location">
    <subcellularLocation>
        <location evidence="1 6">Nucleus</location>
    </subcellularLocation>
</comment>
<dbReference type="GO" id="GO:0003712">
    <property type="term" value="F:transcription coregulator activity"/>
    <property type="evidence" value="ECO:0007669"/>
    <property type="project" value="InterPro"/>
</dbReference>
<keyword evidence="4 6" id="KW-0804">Transcription</keyword>
<dbReference type="PANTHER" id="PTHR21428">
    <property type="entry name" value="MEDIATOR OF RNA POLYMERASE II TRANSCRIPTION SUBUNIT 7"/>
    <property type="match status" value="1"/>
</dbReference>
<keyword evidence="8" id="KW-1185">Reference proteome</keyword>
<accession>A0A232F0C5</accession>
<gene>
    <name evidence="7" type="ORF">TSAR_010570</name>
</gene>
<keyword evidence="6" id="KW-0010">Activator</keyword>
<comment type="similarity">
    <text evidence="2 6">Belongs to the Mediator complex subunit 7 family.</text>
</comment>
<dbReference type="Gene3D" id="6.10.140.200">
    <property type="match status" value="1"/>
</dbReference>
<keyword evidence="3 6" id="KW-0805">Transcription regulation</keyword>
<keyword evidence="5 6" id="KW-0539">Nucleus</keyword>
<dbReference type="AlphaFoldDB" id="A0A232F0C5"/>
<reference evidence="7 8" key="1">
    <citation type="journal article" date="2017" name="Curr. Biol.">
        <title>The Evolution of Venom by Co-option of Single-Copy Genes.</title>
        <authorList>
            <person name="Martinson E.O."/>
            <person name="Mrinalini"/>
            <person name="Kelkar Y.D."/>
            <person name="Chang C.H."/>
            <person name="Werren J.H."/>
        </authorList>
    </citation>
    <scope>NUCLEOTIDE SEQUENCE [LARGE SCALE GENOMIC DNA]</scope>
    <source>
        <strain evidence="7 8">Alberta</strain>
        <tissue evidence="7">Whole body</tissue>
    </source>
</reference>
<dbReference type="Pfam" id="PF05983">
    <property type="entry name" value="Med7"/>
    <property type="match status" value="1"/>
</dbReference>
<name>A0A232F0C5_9HYME</name>
<evidence type="ECO:0000256" key="1">
    <source>
        <dbReference type="ARBA" id="ARBA00004123"/>
    </source>
</evidence>
<dbReference type="GO" id="GO:0006357">
    <property type="term" value="P:regulation of transcription by RNA polymerase II"/>
    <property type="evidence" value="ECO:0007669"/>
    <property type="project" value="InterPro"/>
</dbReference>
<protein>
    <recommendedName>
        <fullName evidence="6">Mediator of RNA polymerase II transcription subunit 7</fullName>
    </recommendedName>
</protein>
<comment type="function">
    <text evidence="6">Component of the Mediator complex, a coactivator involved in the regulated transcription of nearly all RNA polymerase II-dependent genes. Mediator functions as a bridge to convey information from gene-specific regulatory proteins to the basal RNA polymerase II transcription machinery.</text>
</comment>
<evidence type="ECO:0000256" key="5">
    <source>
        <dbReference type="ARBA" id="ARBA00023242"/>
    </source>
</evidence>
<evidence type="ECO:0000313" key="8">
    <source>
        <dbReference type="Proteomes" id="UP000215335"/>
    </source>
</evidence>
<comment type="caution">
    <text evidence="7">The sequence shown here is derived from an EMBL/GenBank/DDBJ whole genome shotgun (WGS) entry which is preliminary data.</text>
</comment>
<sequence>MASSDTIQVSSLPLPPVQYINLYTDENVRRNRAPRPPLPIHDNYLMFGNTFNADDTIIRPLEAQGIKRLYPQHFDRKRELKKLNHSLLVNFLDLIDLLVLCPDSPRRAEKVEDLSLLFIHIHHLLNEFRPHQARETLRVMMELQKRQRIETALRFQKHLEKVNPMRQILIIFVIKRVLHFSIFNNYDTVFQVQEILQNALQSLPDTSDLDSKFSVNTEGMEIDNDMSAEQQAVDPCSPSDRIMCKVIDDMLLSNGLY</sequence>
<dbReference type="EMBL" id="NNAY01001413">
    <property type="protein sequence ID" value="OXU24062.1"/>
    <property type="molecule type" value="Genomic_DNA"/>
</dbReference>
<proteinExistence type="inferred from homology"/>
<dbReference type="PANTHER" id="PTHR21428:SF11">
    <property type="entry name" value="MEDIATOR OF RNA POLYMERASE II TRANSCRIPTION SUBUNIT 7"/>
    <property type="match status" value="1"/>
</dbReference>
<dbReference type="STRING" id="543379.A0A232F0C5"/>
<dbReference type="OrthoDB" id="10253553at2759"/>
<dbReference type="InterPro" id="IPR044888">
    <property type="entry name" value="Mediatior_Med7_sf"/>
</dbReference>
<dbReference type="GO" id="GO:0016592">
    <property type="term" value="C:mediator complex"/>
    <property type="evidence" value="ECO:0007669"/>
    <property type="project" value="InterPro"/>
</dbReference>
<evidence type="ECO:0000256" key="3">
    <source>
        <dbReference type="ARBA" id="ARBA00023015"/>
    </source>
</evidence>
<organism evidence="7 8">
    <name type="scientific">Trichomalopsis sarcophagae</name>
    <dbReference type="NCBI Taxonomy" id="543379"/>
    <lineage>
        <taxon>Eukaryota</taxon>
        <taxon>Metazoa</taxon>
        <taxon>Ecdysozoa</taxon>
        <taxon>Arthropoda</taxon>
        <taxon>Hexapoda</taxon>
        <taxon>Insecta</taxon>
        <taxon>Pterygota</taxon>
        <taxon>Neoptera</taxon>
        <taxon>Endopterygota</taxon>
        <taxon>Hymenoptera</taxon>
        <taxon>Apocrita</taxon>
        <taxon>Proctotrupomorpha</taxon>
        <taxon>Chalcidoidea</taxon>
        <taxon>Pteromalidae</taxon>
        <taxon>Pteromalinae</taxon>
        <taxon>Trichomalopsis</taxon>
    </lineage>
</organism>
<evidence type="ECO:0000256" key="2">
    <source>
        <dbReference type="ARBA" id="ARBA00009994"/>
    </source>
</evidence>